<dbReference type="GO" id="GO:0042128">
    <property type="term" value="P:nitrate assimilation"/>
    <property type="evidence" value="ECO:0007669"/>
    <property type="project" value="UniProtKB-KW"/>
</dbReference>
<accession>A0A4R6UZY6</accession>
<dbReference type="AlphaFoldDB" id="A0A4R6UZY6"/>
<organism evidence="2 3">
    <name type="scientific">Actinorugispora endophytica</name>
    <dbReference type="NCBI Taxonomy" id="1605990"/>
    <lineage>
        <taxon>Bacteria</taxon>
        <taxon>Bacillati</taxon>
        <taxon>Actinomycetota</taxon>
        <taxon>Actinomycetes</taxon>
        <taxon>Streptosporangiales</taxon>
        <taxon>Nocardiopsidaceae</taxon>
        <taxon>Actinorugispora</taxon>
    </lineage>
</organism>
<keyword evidence="3" id="KW-1185">Reference proteome</keyword>
<reference evidence="2 3" key="1">
    <citation type="submission" date="2019-03" db="EMBL/GenBank/DDBJ databases">
        <title>Genomic Encyclopedia of Type Strains, Phase IV (KMG-IV): sequencing the most valuable type-strain genomes for metagenomic binning, comparative biology and taxonomic classification.</title>
        <authorList>
            <person name="Goeker M."/>
        </authorList>
    </citation>
    <scope>NUCLEOTIDE SEQUENCE [LARGE SCALE GENOMIC DNA]</scope>
    <source>
        <strain evidence="2 3">DSM 46770</strain>
    </source>
</reference>
<dbReference type="Pfam" id="PF02613">
    <property type="entry name" value="Nitrate_red_del"/>
    <property type="match status" value="1"/>
</dbReference>
<dbReference type="GO" id="GO:0016530">
    <property type="term" value="F:metallochaperone activity"/>
    <property type="evidence" value="ECO:0007669"/>
    <property type="project" value="TreeGrafter"/>
</dbReference>
<dbReference type="Proteomes" id="UP000295281">
    <property type="component" value="Unassembled WGS sequence"/>
</dbReference>
<keyword evidence="1" id="KW-0534">Nitrate assimilation</keyword>
<dbReference type="NCBIfam" id="TIGR00684">
    <property type="entry name" value="narJ"/>
    <property type="match status" value="1"/>
</dbReference>
<name>A0A4R6UZY6_9ACTN</name>
<proteinExistence type="predicted"/>
<dbReference type="EMBL" id="SNYN01000005">
    <property type="protein sequence ID" value="TDQ52975.1"/>
    <property type="molecule type" value="Genomic_DNA"/>
</dbReference>
<dbReference type="Gene3D" id="1.10.3480.10">
    <property type="entry name" value="TorD-like"/>
    <property type="match status" value="1"/>
</dbReference>
<dbReference type="GO" id="GO:0051082">
    <property type="term" value="F:unfolded protein binding"/>
    <property type="evidence" value="ECO:0007669"/>
    <property type="project" value="InterPro"/>
</dbReference>
<dbReference type="InterPro" id="IPR036411">
    <property type="entry name" value="TorD-like_sf"/>
</dbReference>
<dbReference type="SUPFAM" id="SSF89155">
    <property type="entry name" value="TorD-like"/>
    <property type="match status" value="1"/>
</dbReference>
<dbReference type="OrthoDB" id="4307003at2"/>
<dbReference type="InterPro" id="IPR020945">
    <property type="entry name" value="DMSO/NO3_reduct_chaperone"/>
</dbReference>
<dbReference type="GO" id="GO:0051131">
    <property type="term" value="P:chaperone-mediated protein complex assembly"/>
    <property type="evidence" value="ECO:0007669"/>
    <property type="project" value="InterPro"/>
</dbReference>
<evidence type="ECO:0000256" key="1">
    <source>
        <dbReference type="ARBA" id="ARBA00023063"/>
    </source>
</evidence>
<gene>
    <name evidence="2" type="ORF">EV190_10592</name>
</gene>
<protein>
    <submittedName>
        <fullName evidence="2">Respiratory nitrate reductase chaperone NarJ</fullName>
    </submittedName>
</protein>
<evidence type="ECO:0000313" key="3">
    <source>
        <dbReference type="Proteomes" id="UP000295281"/>
    </source>
</evidence>
<dbReference type="RefSeq" id="WP_133741091.1">
    <property type="nucleotide sequence ID" value="NZ_SNYN01000005.1"/>
</dbReference>
<dbReference type="PANTHER" id="PTHR43680">
    <property type="entry name" value="NITRATE REDUCTASE MOLYBDENUM COFACTOR ASSEMBLY CHAPERONE"/>
    <property type="match status" value="1"/>
</dbReference>
<comment type="caution">
    <text evidence="2">The sequence shown here is derived from an EMBL/GenBank/DDBJ whole genome shotgun (WGS) entry which is preliminary data.</text>
</comment>
<evidence type="ECO:0000313" key="2">
    <source>
        <dbReference type="EMBL" id="TDQ52975.1"/>
    </source>
</evidence>
<dbReference type="PANTHER" id="PTHR43680:SF2">
    <property type="entry name" value="NITRATE REDUCTASE MOLYBDENUM COFACTOR ASSEMBLY CHAPERONE NARJ"/>
    <property type="match status" value="1"/>
</dbReference>
<dbReference type="InterPro" id="IPR003765">
    <property type="entry name" value="NO3_reductase_chaperone_NarJ"/>
</dbReference>
<sequence length="234" mass="25410">MRLRRRASRAEDSGPDPRTRAVLRRAASLLIGYPDARFYEHLPIVRQALADLPESGPRDALLAFCAHAEAEPALDLGAHYVHTFDTRRRRALHMTYYTDGDTRRRGHALARVKEIYAGCGWELDPGELPDHLAVVLEFAAIGDAEWGEALLVRFQPGLELLRAGLHETGTPYADVLDAIGDTLPPPGKEEREAALRLAELGPPAEDVGLDAYGKPVDLGMPGVGAPAATAGGRR</sequence>